<dbReference type="Pfam" id="PF13561">
    <property type="entry name" value="adh_short_C2"/>
    <property type="match status" value="1"/>
</dbReference>
<dbReference type="InterPro" id="IPR036291">
    <property type="entry name" value="NAD(P)-bd_dom_sf"/>
</dbReference>
<dbReference type="InterPro" id="IPR020904">
    <property type="entry name" value="Sc_DH/Rdtase_CS"/>
</dbReference>
<dbReference type="SUPFAM" id="SSF51735">
    <property type="entry name" value="NAD(P)-binding Rossmann-fold domains"/>
    <property type="match status" value="1"/>
</dbReference>
<dbReference type="EMBL" id="CAJFCV020000005">
    <property type="protein sequence ID" value="CAG9125983.1"/>
    <property type="molecule type" value="Genomic_DNA"/>
</dbReference>
<dbReference type="Proteomes" id="UP000582659">
    <property type="component" value="Unassembled WGS sequence"/>
</dbReference>
<keyword evidence="4" id="KW-1185">Reference proteome</keyword>
<dbReference type="WBParaSite" id="BXY_1676500.1">
    <property type="protein sequence ID" value="BXY_1676500.1"/>
    <property type="gene ID" value="BXY_1676500"/>
</dbReference>
<dbReference type="OrthoDB" id="47007at2759"/>
<organism evidence="3 5">
    <name type="scientific">Bursaphelenchus xylophilus</name>
    <name type="common">Pinewood nematode worm</name>
    <name type="synonym">Aphelenchoides xylophilus</name>
    <dbReference type="NCBI Taxonomy" id="6326"/>
    <lineage>
        <taxon>Eukaryota</taxon>
        <taxon>Metazoa</taxon>
        <taxon>Ecdysozoa</taxon>
        <taxon>Nematoda</taxon>
        <taxon>Chromadorea</taxon>
        <taxon>Rhabditida</taxon>
        <taxon>Tylenchina</taxon>
        <taxon>Tylenchomorpha</taxon>
        <taxon>Aphelenchoidea</taxon>
        <taxon>Aphelenchoididae</taxon>
        <taxon>Bursaphelenchus</taxon>
    </lineage>
</organism>
<gene>
    <name evidence="2" type="ORF">BXYJ_LOCUS12967</name>
</gene>
<dbReference type="PRINTS" id="PR00080">
    <property type="entry name" value="SDRFAMILY"/>
</dbReference>
<dbReference type="Proteomes" id="UP000095284">
    <property type="component" value="Unplaced"/>
</dbReference>
<evidence type="ECO:0000313" key="2">
    <source>
        <dbReference type="EMBL" id="CAD5232876.1"/>
    </source>
</evidence>
<dbReference type="SMR" id="A0A1I7SUP2"/>
<dbReference type="FunFam" id="3.40.50.720:FF:000084">
    <property type="entry name" value="Short-chain dehydrogenase reductase"/>
    <property type="match status" value="1"/>
</dbReference>
<dbReference type="PANTHER" id="PTHR43975">
    <property type="entry name" value="ZGC:101858"/>
    <property type="match status" value="1"/>
</dbReference>
<reference evidence="2" key="2">
    <citation type="submission" date="2020-09" db="EMBL/GenBank/DDBJ databases">
        <authorList>
            <person name="Kikuchi T."/>
        </authorList>
    </citation>
    <scope>NUCLEOTIDE SEQUENCE</scope>
    <source>
        <strain evidence="2">Ka4C1</strain>
    </source>
</reference>
<sequence>MASFATKTVIITGSSAGIGREAALLFAIRGANVVIHGQSENKLKDVVAALEAAGVKAERYLVVQGPIQDEKTRDALINETIKKFGQIDVLVNNAGIRNDPKDEDWNSLHNMDYLYNVNFRSMYDLNEKAYPHLVKTKGNIINISSVGAKLIAPRLVPYCITKAAMDAYTAGFAVRWGPEVRVNSVNPGPIITDFTIRHQNGEALLEVGKEKYSKLPARRMGTPQEVANTILFIASDDASYMTGSTIVVDGGYLPGLAFAQ</sequence>
<evidence type="ECO:0000313" key="3">
    <source>
        <dbReference type="Proteomes" id="UP000095284"/>
    </source>
</evidence>
<evidence type="ECO:0000313" key="5">
    <source>
        <dbReference type="WBParaSite" id="BXY_1676500.1"/>
    </source>
</evidence>
<proteinExistence type="predicted"/>
<dbReference type="eggNOG" id="KOG0725">
    <property type="taxonomic scope" value="Eukaryota"/>
</dbReference>
<name>A0A1I7SUP2_BURXY</name>
<accession>A0A1I7SUP2</accession>
<dbReference type="PRINTS" id="PR00081">
    <property type="entry name" value="GDHRDH"/>
</dbReference>
<evidence type="ECO:0000313" key="4">
    <source>
        <dbReference type="Proteomes" id="UP000659654"/>
    </source>
</evidence>
<dbReference type="InterPro" id="IPR002347">
    <property type="entry name" value="SDR_fam"/>
</dbReference>
<protein>
    <submittedName>
        <fullName evidence="2">(pine wood nematode) hypothetical protein</fullName>
    </submittedName>
</protein>
<reference evidence="5" key="1">
    <citation type="submission" date="2016-11" db="UniProtKB">
        <authorList>
            <consortium name="WormBaseParasite"/>
        </authorList>
    </citation>
    <scope>IDENTIFICATION</scope>
</reference>
<dbReference type="GO" id="GO:0016491">
    <property type="term" value="F:oxidoreductase activity"/>
    <property type="evidence" value="ECO:0007669"/>
    <property type="project" value="UniProtKB-KW"/>
</dbReference>
<dbReference type="EMBL" id="CAJFDI010000005">
    <property type="protein sequence ID" value="CAD5232876.1"/>
    <property type="molecule type" value="Genomic_DNA"/>
</dbReference>
<dbReference type="PANTHER" id="PTHR43975:SF2">
    <property type="entry name" value="EG:BACR7A4.14 PROTEIN-RELATED"/>
    <property type="match status" value="1"/>
</dbReference>
<dbReference type="PROSITE" id="PS00061">
    <property type="entry name" value="ADH_SHORT"/>
    <property type="match status" value="1"/>
</dbReference>
<keyword evidence="1" id="KW-0560">Oxidoreductase</keyword>
<dbReference type="Gene3D" id="3.40.50.720">
    <property type="entry name" value="NAD(P)-binding Rossmann-like Domain"/>
    <property type="match status" value="1"/>
</dbReference>
<evidence type="ECO:0000256" key="1">
    <source>
        <dbReference type="ARBA" id="ARBA00023002"/>
    </source>
</evidence>
<dbReference type="AlphaFoldDB" id="A0A1I7SUP2"/>
<dbReference type="Proteomes" id="UP000659654">
    <property type="component" value="Unassembled WGS sequence"/>
</dbReference>